<dbReference type="PROSITE" id="PS50850">
    <property type="entry name" value="MFS"/>
    <property type="match status" value="1"/>
</dbReference>
<evidence type="ECO:0000256" key="2">
    <source>
        <dbReference type="ARBA" id="ARBA00022692"/>
    </source>
</evidence>
<dbReference type="SUPFAM" id="SSF103473">
    <property type="entry name" value="MFS general substrate transporter"/>
    <property type="match status" value="1"/>
</dbReference>
<evidence type="ECO:0000313" key="7">
    <source>
        <dbReference type="EMBL" id="MQA54133.1"/>
    </source>
</evidence>
<dbReference type="InterPro" id="IPR051788">
    <property type="entry name" value="MFS_Transporter"/>
</dbReference>
<feature type="transmembrane region" description="Helical" evidence="5">
    <location>
        <begin position="283"/>
        <end position="301"/>
    </location>
</feature>
<comment type="caution">
    <text evidence="7">The sequence shown here is derived from an EMBL/GenBank/DDBJ whole genome shotgun (WGS) entry which is preliminary data.</text>
</comment>
<evidence type="ECO:0000256" key="1">
    <source>
        <dbReference type="ARBA" id="ARBA00004141"/>
    </source>
</evidence>
<feature type="transmembrane region" description="Helical" evidence="5">
    <location>
        <begin position="307"/>
        <end position="329"/>
    </location>
</feature>
<feature type="transmembrane region" description="Helical" evidence="5">
    <location>
        <begin position="90"/>
        <end position="108"/>
    </location>
</feature>
<organism evidence="7 8">
    <name type="scientific">Pseudomonas piscis</name>
    <dbReference type="NCBI Taxonomy" id="2614538"/>
    <lineage>
        <taxon>Bacteria</taxon>
        <taxon>Pseudomonadati</taxon>
        <taxon>Pseudomonadota</taxon>
        <taxon>Gammaproteobacteria</taxon>
        <taxon>Pseudomonadales</taxon>
        <taxon>Pseudomonadaceae</taxon>
        <taxon>Pseudomonas</taxon>
    </lineage>
</organism>
<dbReference type="InterPro" id="IPR036259">
    <property type="entry name" value="MFS_trans_sf"/>
</dbReference>
<feature type="transmembrane region" description="Helical" evidence="5">
    <location>
        <begin position="62"/>
        <end position="83"/>
    </location>
</feature>
<feature type="transmembrane region" description="Helical" evidence="5">
    <location>
        <begin position="179"/>
        <end position="200"/>
    </location>
</feature>
<dbReference type="RefSeq" id="WP_152897723.1">
    <property type="nucleotide sequence ID" value="NZ_WHUV01000002.1"/>
</dbReference>
<accession>A0A7X1U4L9</accession>
<name>A0A7X1U4L9_9PSED</name>
<gene>
    <name evidence="7" type="ORF">GDH07_12510</name>
</gene>
<reference evidence="7 8" key="1">
    <citation type="submission" date="2019-10" db="EMBL/GenBank/DDBJ databases">
        <title>Pseudomonas dajingensis sp. nov., isolated from the profound head ulcers of farmed Murray cod (Maccullochella peelii peelii).</title>
        <authorList>
            <person name="Liu Y."/>
        </authorList>
    </citation>
    <scope>NUCLEOTIDE SEQUENCE [LARGE SCALE GENOMIC DNA]</scope>
    <source>
        <strain evidence="7 8">MC042</strain>
    </source>
</reference>
<feature type="transmembrane region" description="Helical" evidence="5">
    <location>
        <begin position="212"/>
        <end position="231"/>
    </location>
</feature>
<protein>
    <submittedName>
        <fullName evidence="7">MFS transporter</fullName>
    </submittedName>
</protein>
<keyword evidence="4 5" id="KW-0472">Membrane</keyword>
<feature type="transmembrane region" description="Helical" evidence="5">
    <location>
        <begin position="372"/>
        <end position="391"/>
    </location>
</feature>
<dbReference type="AlphaFoldDB" id="A0A7X1U4L9"/>
<dbReference type="CDD" id="cd17393">
    <property type="entry name" value="MFS_MosC_like"/>
    <property type="match status" value="1"/>
</dbReference>
<keyword evidence="3 5" id="KW-1133">Transmembrane helix</keyword>
<dbReference type="InterPro" id="IPR020846">
    <property type="entry name" value="MFS_dom"/>
</dbReference>
<feature type="transmembrane region" description="Helical" evidence="5">
    <location>
        <begin position="114"/>
        <end position="133"/>
    </location>
</feature>
<feature type="transmembrane region" description="Helical" evidence="5">
    <location>
        <begin position="251"/>
        <end position="271"/>
    </location>
</feature>
<comment type="subcellular location">
    <subcellularLocation>
        <location evidence="1">Membrane</location>
        <topology evidence="1">Multi-pass membrane protein</topology>
    </subcellularLocation>
</comment>
<feature type="transmembrane region" description="Helical" evidence="5">
    <location>
        <begin position="154"/>
        <end position="173"/>
    </location>
</feature>
<feature type="domain" description="Major facilitator superfamily (MFS) profile" evidence="6">
    <location>
        <begin position="217"/>
        <end position="395"/>
    </location>
</feature>
<proteinExistence type="predicted"/>
<feature type="transmembrane region" description="Helical" evidence="5">
    <location>
        <begin position="341"/>
        <end position="360"/>
    </location>
</feature>
<feature type="transmembrane region" description="Helical" evidence="5">
    <location>
        <begin position="31"/>
        <end position="50"/>
    </location>
</feature>
<evidence type="ECO:0000256" key="5">
    <source>
        <dbReference type="SAM" id="Phobius"/>
    </source>
</evidence>
<evidence type="ECO:0000256" key="4">
    <source>
        <dbReference type="ARBA" id="ARBA00023136"/>
    </source>
</evidence>
<dbReference type="Pfam" id="PF07690">
    <property type="entry name" value="MFS_1"/>
    <property type="match status" value="1"/>
</dbReference>
<dbReference type="Proteomes" id="UP000486534">
    <property type="component" value="Unassembled WGS sequence"/>
</dbReference>
<dbReference type="PANTHER" id="PTHR23514">
    <property type="entry name" value="BYPASS OF STOP CODON PROTEIN 6"/>
    <property type="match status" value="1"/>
</dbReference>
<dbReference type="EMBL" id="WHUV01000002">
    <property type="protein sequence ID" value="MQA54133.1"/>
    <property type="molecule type" value="Genomic_DNA"/>
</dbReference>
<dbReference type="GO" id="GO:0022857">
    <property type="term" value="F:transmembrane transporter activity"/>
    <property type="evidence" value="ECO:0007669"/>
    <property type="project" value="InterPro"/>
</dbReference>
<sequence length="395" mass="39397">MSQIQAHSAAQLAQEGGQAPALGAPKRSTHLSFFMAGFALSSWAPLVPFAQARLGADPATLGALLLCLGLGAITGMPGAGALAGRLGCRALILAGGIGLVVALPLLAIVATPMALGLCLLLFGASIGAIDVVANIHGTQVQKIANVPLMSLFHGLYSIGGLLGAVAVTAAIAAGASPALAASLAALVIACCLVVAVPGFLVSETGEKAPLLVLPKGIVLVLGLLAMVIFLAEGAMLDWSALLLAQDKGLDVGLAGAGYSLFACAMTLIRLVGDRIVARIGERSMLLAGFLITAAGLGLAAWASNLMVVFACIAIAGLAAGNVVPVLFSLAGRQQVMPAPHAIAAASMLGYLGVLLGPALVGYAAHAVGLVRSFHGICILVVLAACAIPWTIRGQR</sequence>
<evidence type="ECO:0000259" key="6">
    <source>
        <dbReference type="PROSITE" id="PS50850"/>
    </source>
</evidence>
<evidence type="ECO:0000256" key="3">
    <source>
        <dbReference type="ARBA" id="ARBA00022989"/>
    </source>
</evidence>
<dbReference type="PANTHER" id="PTHR23514:SF13">
    <property type="entry name" value="INNER MEMBRANE PROTEIN YBJJ"/>
    <property type="match status" value="1"/>
</dbReference>
<evidence type="ECO:0000313" key="8">
    <source>
        <dbReference type="Proteomes" id="UP000486534"/>
    </source>
</evidence>
<dbReference type="InterPro" id="IPR011701">
    <property type="entry name" value="MFS"/>
</dbReference>
<dbReference type="GO" id="GO:0016020">
    <property type="term" value="C:membrane"/>
    <property type="evidence" value="ECO:0007669"/>
    <property type="project" value="UniProtKB-SubCell"/>
</dbReference>
<dbReference type="Gene3D" id="1.20.1250.20">
    <property type="entry name" value="MFS general substrate transporter like domains"/>
    <property type="match status" value="2"/>
</dbReference>
<keyword evidence="2 5" id="KW-0812">Transmembrane</keyword>